<keyword evidence="5" id="KW-1185">Reference proteome</keyword>
<dbReference type="PANTHER" id="PTHR45875">
    <property type="entry name" value="METHYLTRANSFERASE N6AMT1"/>
    <property type="match status" value="1"/>
</dbReference>
<evidence type="ECO:0000313" key="5">
    <source>
        <dbReference type="Proteomes" id="UP000194450"/>
    </source>
</evidence>
<organism evidence="4 5">
    <name type="scientific">Pseudidiomarina planktonica</name>
    <dbReference type="NCBI Taxonomy" id="1323738"/>
    <lineage>
        <taxon>Bacteria</taxon>
        <taxon>Pseudomonadati</taxon>
        <taxon>Pseudomonadota</taxon>
        <taxon>Gammaproteobacteria</taxon>
        <taxon>Alteromonadales</taxon>
        <taxon>Idiomarinaceae</taxon>
        <taxon>Pseudidiomarina</taxon>
    </lineage>
</organism>
<evidence type="ECO:0000313" key="4">
    <source>
        <dbReference type="EMBL" id="SMQ66308.1"/>
    </source>
</evidence>
<dbReference type="CDD" id="cd02440">
    <property type="entry name" value="AdoMet_MTases"/>
    <property type="match status" value="1"/>
</dbReference>
<gene>
    <name evidence="4" type="ORF">SAMN06297229_1491</name>
</gene>
<dbReference type="Pfam" id="PF06325">
    <property type="entry name" value="PrmA"/>
    <property type="match status" value="1"/>
</dbReference>
<dbReference type="GO" id="GO:0035657">
    <property type="term" value="C:eRF1 methyltransferase complex"/>
    <property type="evidence" value="ECO:0007669"/>
    <property type="project" value="TreeGrafter"/>
</dbReference>
<dbReference type="Gene3D" id="3.40.50.150">
    <property type="entry name" value="Vaccinia Virus protein VP39"/>
    <property type="match status" value="1"/>
</dbReference>
<dbReference type="AlphaFoldDB" id="A0A1Y6EUA8"/>
<dbReference type="GO" id="GO:0008757">
    <property type="term" value="F:S-adenosylmethionine-dependent methyltransferase activity"/>
    <property type="evidence" value="ECO:0007669"/>
    <property type="project" value="TreeGrafter"/>
</dbReference>
<proteinExistence type="predicted"/>
<name>A0A1Y6EUA8_9GAMM</name>
<reference evidence="5" key="1">
    <citation type="submission" date="2017-04" db="EMBL/GenBank/DDBJ databases">
        <authorList>
            <person name="Varghese N."/>
            <person name="Submissions S."/>
        </authorList>
    </citation>
    <scope>NUCLEOTIDE SEQUENCE [LARGE SCALE GENOMIC DNA]</scope>
</reference>
<dbReference type="GO" id="GO:0008276">
    <property type="term" value="F:protein methyltransferase activity"/>
    <property type="evidence" value="ECO:0007669"/>
    <property type="project" value="TreeGrafter"/>
</dbReference>
<protein>
    <submittedName>
        <fullName evidence="4">Ribosomal protein L11 methyltransferase (PrmA)</fullName>
    </submittedName>
</protein>
<keyword evidence="2 4" id="KW-0808">Transferase</keyword>
<evidence type="ECO:0000256" key="2">
    <source>
        <dbReference type="ARBA" id="ARBA00022679"/>
    </source>
</evidence>
<evidence type="ECO:0000256" key="3">
    <source>
        <dbReference type="ARBA" id="ARBA00022691"/>
    </source>
</evidence>
<dbReference type="GO" id="GO:0005840">
    <property type="term" value="C:ribosome"/>
    <property type="evidence" value="ECO:0007669"/>
    <property type="project" value="UniProtKB-KW"/>
</dbReference>
<keyword evidence="4" id="KW-0687">Ribonucleoprotein</keyword>
<accession>A0A1Y6EUA8</accession>
<dbReference type="EMBL" id="FXWH01000001">
    <property type="protein sequence ID" value="SMQ66308.1"/>
    <property type="molecule type" value="Genomic_DNA"/>
</dbReference>
<sequence length="262" mass="28817">MNLCAAARLRINLATLCILHPFKNELSRYMSVSSYQVQQTKFQLEHRSGVFAPSAHGRFYAEHIAISATDSVIDIGCGSGILSVYAALQGAQVVATDISAEAVALTQHNGGLNNVAIEGRVGGFFGDYQQQFDVILANLPQEIVPSAHALELGAGAAEIDGGQRGNDLLVELLQLAPQYMHSNSRLILPLHTLSDYQHSLKVAMQIFDVRLIAIGDLAAKDFVKQHLDFYLSFARQGTIRLFEQDENWFTNVYVIELRRKSG</sequence>
<dbReference type="SUPFAM" id="SSF53335">
    <property type="entry name" value="S-adenosyl-L-methionine-dependent methyltransferases"/>
    <property type="match status" value="1"/>
</dbReference>
<dbReference type="PANTHER" id="PTHR45875:SF1">
    <property type="entry name" value="METHYLTRANSFERASE N6AMT1"/>
    <property type="match status" value="1"/>
</dbReference>
<dbReference type="InterPro" id="IPR029063">
    <property type="entry name" value="SAM-dependent_MTases_sf"/>
</dbReference>
<keyword evidence="4" id="KW-0689">Ribosomal protein</keyword>
<dbReference type="Proteomes" id="UP000194450">
    <property type="component" value="Unassembled WGS sequence"/>
</dbReference>
<dbReference type="InterPro" id="IPR052190">
    <property type="entry name" value="Euk-Arch_PrmC-MTase"/>
</dbReference>
<keyword evidence="3" id="KW-0949">S-adenosyl-L-methionine</keyword>
<evidence type="ECO:0000256" key="1">
    <source>
        <dbReference type="ARBA" id="ARBA00022603"/>
    </source>
</evidence>
<keyword evidence="1 4" id="KW-0489">Methyltransferase</keyword>
<dbReference type="GO" id="GO:0032259">
    <property type="term" value="P:methylation"/>
    <property type="evidence" value="ECO:0007669"/>
    <property type="project" value="UniProtKB-KW"/>
</dbReference>